<evidence type="ECO:0000313" key="4">
    <source>
        <dbReference type="Proteomes" id="UP001248581"/>
    </source>
</evidence>
<sequence length="97" mass="10836">MKVIWSPLALDKVSAIAEFIALDKPSAAIDWANDVFDLAENLGTQPEIGRVVPELIGKGYREVIHGNYRIIYKIGNTLEILTVRNCRQLLNLGDDEL</sequence>
<evidence type="ECO:0000256" key="1">
    <source>
        <dbReference type="ARBA" id="ARBA00006226"/>
    </source>
</evidence>
<comment type="similarity">
    <text evidence="1">Belongs to the RelE toxin family.</text>
</comment>
<dbReference type="EMBL" id="CP134146">
    <property type="protein sequence ID" value="WNC68621.1"/>
    <property type="molecule type" value="Genomic_DNA"/>
</dbReference>
<name>A0ABY9TIU8_9GAMM</name>
<dbReference type="Proteomes" id="UP001248581">
    <property type="component" value="Chromosome"/>
</dbReference>
<reference evidence="4" key="1">
    <citation type="submission" date="2023-09" db="EMBL/GenBank/DDBJ databases">
        <authorList>
            <person name="Li S."/>
            <person name="Li X."/>
            <person name="Zhang C."/>
            <person name="Zhao Z."/>
        </authorList>
    </citation>
    <scope>NUCLEOTIDE SEQUENCE [LARGE SCALE GENOMIC DNA]</scope>
    <source>
        <strain evidence="4">SQ345</strain>
    </source>
</reference>
<keyword evidence="2" id="KW-1277">Toxin-antitoxin system</keyword>
<dbReference type="Pfam" id="PF05016">
    <property type="entry name" value="ParE_toxin"/>
    <property type="match status" value="1"/>
</dbReference>
<organism evidence="3 4">
    <name type="scientific">Thalassotalea nanhaiensis</name>
    <dbReference type="NCBI Taxonomy" id="3065648"/>
    <lineage>
        <taxon>Bacteria</taxon>
        <taxon>Pseudomonadati</taxon>
        <taxon>Pseudomonadota</taxon>
        <taxon>Gammaproteobacteria</taxon>
        <taxon>Alteromonadales</taxon>
        <taxon>Colwelliaceae</taxon>
        <taxon>Thalassotalea</taxon>
    </lineage>
</organism>
<evidence type="ECO:0000256" key="2">
    <source>
        <dbReference type="ARBA" id="ARBA00022649"/>
    </source>
</evidence>
<keyword evidence="4" id="KW-1185">Reference proteome</keyword>
<proteinExistence type="inferred from homology"/>
<dbReference type="Gene3D" id="3.30.2310.20">
    <property type="entry name" value="RelE-like"/>
    <property type="match status" value="1"/>
</dbReference>
<protein>
    <submittedName>
        <fullName evidence="3">Type II toxin-antitoxin system RelE/ParE family toxin</fullName>
    </submittedName>
</protein>
<dbReference type="RefSeq" id="WP_348387775.1">
    <property type="nucleotide sequence ID" value="NZ_CP134146.1"/>
</dbReference>
<evidence type="ECO:0000313" key="3">
    <source>
        <dbReference type="EMBL" id="WNC68621.1"/>
    </source>
</evidence>
<gene>
    <name evidence="3" type="ORF">RI845_00390</name>
</gene>
<dbReference type="InterPro" id="IPR051803">
    <property type="entry name" value="TA_system_RelE-like_toxin"/>
</dbReference>
<dbReference type="InterPro" id="IPR035093">
    <property type="entry name" value="RelE/ParE_toxin_dom_sf"/>
</dbReference>
<dbReference type="PANTHER" id="PTHR33755">
    <property type="entry name" value="TOXIN PARE1-RELATED"/>
    <property type="match status" value="1"/>
</dbReference>
<dbReference type="InterPro" id="IPR007712">
    <property type="entry name" value="RelE/ParE_toxin"/>
</dbReference>
<accession>A0ABY9TIU8</accession>
<dbReference type="PANTHER" id="PTHR33755:SF5">
    <property type="entry name" value="TYPE II TOXIN-ANTITOXIN SYSTEM RELE_PARE FAMILY TOXIN"/>
    <property type="match status" value="1"/>
</dbReference>